<dbReference type="InterPro" id="IPR036388">
    <property type="entry name" value="WH-like_DNA-bd_sf"/>
</dbReference>
<comment type="similarity">
    <text evidence="1">Belongs to the sigma-70 factor family. ECF subfamily.</text>
</comment>
<dbReference type="Pfam" id="PF08281">
    <property type="entry name" value="Sigma70_r4_2"/>
    <property type="match status" value="1"/>
</dbReference>
<name>A0A162K3H6_9BACL</name>
<keyword evidence="2" id="KW-0805">Transcription regulation</keyword>
<dbReference type="PANTHER" id="PTHR43133:SF51">
    <property type="entry name" value="RNA POLYMERASE SIGMA FACTOR"/>
    <property type="match status" value="1"/>
</dbReference>
<dbReference type="GO" id="GO:0006352">
    <property type="term" value="P:DNA-templated transcription initiation"/>
    <property type="evidence" value="ECO:0007669"/>
    <property type="project" value="InterPro"/>
</dbReference>
<evidence type="ECO:0000259" key="5">
    <source>
        <dbReference type="Pfam" id="PF04542"/>
    </source>
</evidence>
<evidence type="ECO:0000256" key="3">
    <source>
        <dbReference type="ARBA" id="ARBA00023082"/>
    </source>
</evidence>
<dbReference type="InterPro" id="IPR013249">
    <property type="entry name" value="RNA_pol_sigma70_r4_t2"/>
</dbReference>
<evidence type="ECO:0000313" key="7">
    <source>
        <dbReference type="EMBL" id="OAB42526.1"/>
    </source>
</evidence>
<dbReference type="Gene3D" id="1.10.10.10">
    <property type="entry name" value="Winged helix-like DNA-binding domain superfamily/Winged helix DNA-binding domain"/>
    <property type="match status" value="1"/>
</dbReference>
<dbReference type="NCBIfam" id="TIGR02937">
    <property type="entry name" value="sigma70-ECF"/>
    <property type="match status" value="1"/>
</dbReference>
<dbReference type="SUPFAM" id="SSF88946">
    <property type="entry name" value="Sigma2 domain of RNA polymerase sigma factors"/>
    <property type="match status" value="1"/>
</dbReference>
<dbReference type="SUPFAM" id="SSF88659">
    <property type="entry name" value="Sigma3 and sigma4 domains of RNA polymerase sigma factors"/>
    <property type="match status" value="1"/>
</dbReference>
<dbReference type="InterPro" id="IPR007627">
    <property type="entry name" value="RNA_pol_sigma70_r2"/>
</dbReference>
<keyword evidence="4" id="KW-0804">Transcription</keyword>
<dbReference type="AlphaFoldDB" id="A0A162K3H6"/>
<proteinExistence type="inferred from homology"/>
<evidence type="ECO:0000256" key="4">
    <source>
        <dbReference type="ARBA" id="ARBA00023163"/>
    </source>
</evidence>
<keyword evidence="3" id="KW-0731">Sigma factor</keyword>
<dbReference type="OrthoDB" id="9782703at2"/>
<dbReference type="Pfam" id="PF04542">
    <property type="entry name" value="Sigma70_r2"/>
    <property type="match status" value="1"/>
</dbReference>
<evidence type="ECO:0000259" key="6">
    <source>
        <dbReference type="Pfam" id="PF08281"/>
    </source>
</evidence>
<dbReference type="InterPro" id="IPR014284">
    <property type="entry name" value="RNA_pol_sigma-70_dom"/>
</dbReference>
<dbReference type="GO" id="GO:0003677">
    <property type="term" value="F:DNA binding"/>
    <property type="evidence" value="ECO:0007669"/>
    <property type="project" value="InterPro"/>
</dbReference>
<dbReference type="PANTHER" id="PTHR43133">
    <property type="entry name" value="RNA POLYMERASE ECF-TYPE SIGMA FACTO"/>
    <property type="match status" value="1"/>
</dbReference>
<accession>A0A162K3H6</accession>
<dbReference type="STRING" id="494026.PGLA_12470"/>
<dbReference type="EMBL" id="LVJH01000021">
    <property type="protein sequence ID" value="OAB42526.1"/>
    <property type="molecule type" value="Genomic_DNA"/>
</dbReference>
<dbReference type="InterPro" id="IPR039425">
    <property type="entry name" value="RNA_pol_sigma-70-like"/>
</dbReference>
<dbReference type="CDD" id="cd06171">
    <property type="entry name" value="Sigma70_r4"/>
    <property type="match status" value="1"/>
</dbReference>
<feature type="domain" description="RNA polymerase sigma-70 region 2" evidence="5">
    <location>
        <begin position="22"/>
        <end position="88"/>
    </location>
</feature>
<evidence type="ECO:0000256" key="1">
    <source>
        <dbReference type="ARBA" id="ARBA00010641"/>
    </source>
</evidence>
<dbReference type="InterPro" id="IPR014300">
    <property type="entry name" value="RNA_pol_sigma-V"/>
</dbReference>
<dbReference type="GO" id="GO:0016987">
    <property type="term" value="F:sigma factor activity"/>
    <property type="evidence" value="ECO:0007669"/>
    <property type="project" value="UniProtKB-KW"/>
</dbReference>
<evidence type="ECO:0000256" key="2">
    <source>
        <dbReference type="ARBA" id="ARBA00023015"/>
    </source>
</evidence>
<gene>
    <name evidence="7" type="ORF">PGLA_12470</name>
</gene>
<protein>
    <submittedName>
        <fullName evidence="7">RNA polymerase subunit sigma-70</fullName>
    </submittedName>
</protein>
<dbReference type="InterPro" id="IPR013325">
    <property type="entry name" value="RNA_pol_sigma_r2"/>
</dbReference>
<keyword evidence="8" id="KW-1185">Reference proteome</keyword>
<evidence type="ECO:0000313" key="8">
    <source>
        <dbReference type="Proteomes" id="UP000076967"/>
    </source>
</evidence>
<organism evidence="7 8">
    <name type="scientific">Paenibacillus glacialis</name>
    <dbReference type="NCBI Taxonomy" id="494026"/>
    <lineage>
        <taxon>Bacteria</taxon>
        <taxon>Bacillati</taxon>
        <taxon>Bacillota</taxon>
        <taxon>Bacilli</taxon>
        <taxon>Bacillales</taxon>
        <taxon>Paenibacillaceae</taxon>
        <taxon>Paenibacillus</taxon>
    </lineage>
</organism>
<dbReference type="InterPro" id="IPR013324">
    <property type="entry name" value="RNA_pol_sigma_r3/r4-like"/>
</dbReference>
<comment type="caution">
    <text evidence="7">The sequence shown here is derived from an EMBL/GenBank/DDBJ whole genome shotgun (WGS) entry which is preliminary data.</text>
</comment>
<sequence length="172" mass="20107">MEQAELAAKAISGDEQSFTLLMDEMQGRLYRMAFSYVRNKDDALEIVQETVYKAFISIHKLQKPQYFSTWLIKISVNCALDYIRKSKKIIYMDKDYEDSYVPEDRGEAIDLYEALSVLDEKSRIVIVMRYFEDMPLKEIANILNIPLSTVKSMIYRGLEKLKINLEESDYNG</sequence>
<dbReference type="NCBIfam" id="TIGR02954">
    <property type="entry name" value="Sig70_famx3"/>
    <property type="match status" value="1"/>
</dbReference>
<reference evidence="7 8" key="1">
    <citation type="submission" date="2016-03" db="EMBL/GenBank/DDBJ databases">
        <title>Draft genome sequence of Paenibacillus glacialis DSM 22343.</title>
        <authorList>
            <person name="Shin S.-K."/>
            <person name="Yi H."/>
        </authorList>
    </citation>
    <scope>NUCLEOTIDE SEQUENCE [LARGE SCALE GENOMIC DNA]</scope>
    <source>
        <strain evidence="7 8">DSM 22343</strain>
    </source>
</reference>
<feature type="domain" description="RNA polymerase sigma factor 70 region 4 type 2" evidence="6">
    <location>
        <begin position="110"/>
        <end position="161"/>
    </location>
</feature>
<dbReference type="Proteomes" id="UP000076967">
    <property type="component" value="Unassembled WGS sequence"/>
</dbReference>
<dbReference type="Gene3D" id="1.10.1740.10">
    <property type="match status" value="1"/>
</dbReference>